<dbReference type="EMBL" id="JAHESD010000060">
    <property type="protein sequence ID" value="MBT1705603.1"/>
    <property type="molecule type" value="Genomic_DNA"/>
</dbReference>
<evidence type="ECO:0000313" key="1">
    <source>
        <dbReference type="EMBL" id="MBT1705603.1"/>
    </source>
</evidence>
<name>A0ABS5VVZ3_9BACT</name>
<proteinExistence type="predicted"/>
<sequence>MIRNPKIIRAIALCLLLQFTLNVLVPSVCYALTSGPTQPEFSSFEPVSSSNMVDEFTGDFTYNLPLLEVPGPQGSGYPISLSYHSGVTPEEEASWVGYGWTLNAGAINRSTRGIPDDYNGRPITYSNEMPRNWTATAGGAATFGEAFSVDLKLGFNTSIRYNNYRGFGYNGGAGISLGKGVVALGYGVSDGEGSFSLNVNPTAALNAYTAQHANTAYNVETYE</sequence>
<reference evidence="1 2" key="1">
    <citation type="submission" date="2021-05" db="EMBL/GenBank/DDBJ databases">
        <title>A Polyphasic approach of four new species of the genus Ohtaekwangia: Ohtaekwangia histidinii sp. nov., Ohtaekwangia cretensis sp. nov., Ohtaekwangia indiensis sp. nov., Ohtaekwangia reichenbachii sp. nov. from diverse environment.</title>
        <authorList>
            <person name="Octaviana S."/>
        </authorList>
    </citation>
    <scope>NUCLEOTIDE SEQUENCE [LARGE SCALE GENOMIC DNA]</scope>
    <source>
        <strain evidence="1 2">PWU20</strain>
    </source>
</reference>
<gene>
    <name evidence="1" type="ORF">KK060_20095</name>
</gene>
<evidence type="ECO:0000313" key="2">
    <source>
        <dbReference type="Proteomes" id="UP000772618"/>
    </source>
</evidence>
<protein>
    <submittedName>
        <fullName evidence="1">Uncharacterized protein</fullName>
    </submittedName>
</protein>
<feature type="non-terminal residue" evidence="1">
    <location>
        <position position="223"/>
    </location>
</feature>
<keyword evidence="2" id="KW-1185">Reference proteome</keyword>
<accession>A0ABS5VVZ3</accession>
<comment type="caution">
    <text evidence="1">The sequence shown here is derived from an EMBL/GenBank/DDBJ whole genome shotgun (WGS) entry which is preliminary data.</text>
</comment>
<organism evidence="1 2">
    <name type="scientific">Chryseosolibacter indicus</name>
    <dbReference type="NCBI Taxonomy" id="2782351"/>
    <lineage>
        <taxon>Bacteria</taxon>
        <taxon>Pseudomonadati</taxon>
        <taxon>Bacteroidota</taxon>
        <taxon>Cytophagia</taxon>
        <taxon>Cytophagales</taxon>
        <taxon>Chryseotaleaceae</taxon>
        <taxon>Chryseosolibacter</taxon>
    </lineage>
</organism>
<dbReference type="Proteomes" id="UP000772618">
    <property type="component" value="Unassembled WGS sequence"/>
</dbReference>